<dbReference type="SUPFAM" id="SSF56784">
    <property type="entry name" value="HAD-like"/>
    <property type="match status" value="1"/>
</dbReference>
<dbReference type="PANTHER" id="PTHR47267">
    <property type="match status" value="1"/>
</dbReference>
<comment type="similarity">
    <text evidence="5">Belongs to the HAD-like hydrolase superfamily. Cof family.</text>
</comment>
<sequence length="519" mass="57885">MRRLRSVSNSTALLFLTIESAPPTGPLSFLSARSVWSASTSGTTYTHPTFCSSHSIPFLHLRQPSSHRRAVLPFQTMDYPVSTPNPSFFSTNTSFDAPLVFGKATPAPEVQPEAVPHKKPYALVATDMDGTLLSSEHKIRNKTRYVLSKLLARGVHVIFATGRPFTDVYRIKRKLNIFAMQNNIPTPGVQVVTPTTTHPDIAAEIMAAMKGGVFSMDISNIPRCFAITSNGSCIYNEANQKVYENPLDARVCAVLYNMFLDDPEVNINIFRTVTKEDRQRANYYNASDVGDKDEDKAYEEWVCRYPSEAEAALYSQTKFTYRVVTELEKHYSTDSVNCIFFLCYNLEKAKQVEEMIKEKIQELHEEDVKAGLNGRTFRVAPSAPYCLDIVSSNISKATALQHILRELNLTFDQVVTFGDGMNDIEMLSKAGRGFVMANANPRVKDLLLHSTQGGQRVGSDCKNPYYEELLSSPDAINNCEAIGTNDDESVALKLAELFHIDLSKYNDDWDTESVGSVAP</sequence>
<dbReference type="EMBL" id="ATMH01004551">
    <property type="protein sequence ID" value="EPY29448.1"/>
    <property type="molecule type" value="Genomic_DNA"/>
</dbReference>
<comment type="caution">
    <text evidence="7">The sequence shown here is derived from an EMBL/GenBank/DDBJ whole genome shotgun (WGS) entry which is preliminary data.</text>
</comment>
<dbReference type="InterPro" id="IPR023214">
    <property type="entry name" value="HAD_sf"/>
</dbReference>
<comment type="cofactor">
    <cofactor evidence="1">
        <name>Mg(2+)</name>
        <dbReference type="ChEBI" id="CHEBI:18420"/>
    </cofactor>
</comment>
<dbReference type="GO" id="GO:0046872">
    <property type="term" value="F:metal ion binding"/>
    <property type="evidence" value="ECO:0007669"/>
    <property type="project" value="UniProtKB-KW"/>
</dbReference>
<dbReference type="AlphaFoldDB" id="S9W9Z5"/>
<dbReference type="Gene3D" id="3.30.1240.10">
    <property type="match status" value="1"/>
</dbReference>
<dbReference type="Gene3D" id="3.40.50.1000">
    <property type="entry name" value="HAD superfamily/HAD-like"/>
    <property type="match status" value="2"/>
</dbReference>
<evidence type="ECO:0000256" key="2">
    <source>
        <dbReference type="ARBA" id="ARBA00022723"/>
    </source>
</evidence>
<reference evidence="7" key="2">
    <citation type="submission" date="2013-03" db="EMBL/GenBank/DDBJ databases">
        <authorList>
            <person name="Motta M.C.M."/>
            <person name="Martins A.C.A."/>
            <person name="Preta C.M.C.C."/>
            <person name="Silva R."/>
            <person name="de Souza S.S."/>
            <person name="Klein C.C."/>
            <person name="de Almeida L.G.P."/>
            <person name="Cunha O.L."/>
            <person name="Colabardini A.C."/>
            <person name="Lima B.A."/>
            <person name="Machado C.R."/>
            <person name="Soares C.M.A."/>
            <person name="de Menezes C.B.A."/>
            <person name="Bartolomeu D.C."/>
            <person name="Grisard E.C."/>
            <person name="Fantinatti-Garboggini F."/>
            <person name="Rodrigues-Luiz G.F."/>
            <person name="Wagner G."/>
            <person name="Goldman G.H."/>
            <person name="Fietto J.L.R."/>
            <person name="Ciapina L.P."/>
            <person name="Brocchi M."/>
            <person name="Elias M.C."/>
            <person name="Goldman M.H.S."/>
            <person name="Sagot M.-F."/>
            <person name="Pereira M."/>
            <person name="Stoco P.H."/>
            <person name="Teixeira S.M.R."/>
            <person name="de Mendonca-Neto R.P."/>
            <person name="Maciel T.E.F."/>
            <person name="Mendes T.A.O."/>
            <person name="Urmenyi T.P."/>
            <person name="Teixeira M.M.G."/>
            <person name="de Camargo E.F.P."/>
            <person name="de Sousa W."/>
            <person name="Schenkman S."/>
            <person name="de Vasconcelos A.T.R."/>
        </authorList>
    </citation>
    <scope>NUCLEOTIDE SEQUENCE</scope>
</reference>
<reference evidence="7 8" key="1">
    <citation type="journal article" date="2013" name="PLoS ONE">
        <title>Predicting the Proteins of Angomonas deanei, Strigomonas culicis and Their Respective Endosymbionts Reveals New Aspects of the Trypanosomatidae Family.</title>
        <authorList>
            <person name="Motta M.C."/>
            <person name="Martins A.C."/>
            <person name="de Souza S.S."/>
            <person name="Catta-Preta C.M."/>
            <person name="Silva R."/>
            <person name="Klein C.C."/>
            <person name="de Almeida L.G."/>
            <person name="de Lima Cunha O."/>
            <person name="Ciapina L.P."/>
            <person name="Brocchi M."/>
            <person name="Colabardini A.C."/>
            <person name="de Araujo Lima B."/>
            <person name="Machado C.R."/>
            <person name="de Almeida Soares C.M."/>
            <person name="Probst C.M."/>
            <person name="de Menezes C.B."/>
            <person name="Thompson C.E."/>
            <person name="Bartholomeu D.C."/>
            <person name="Gradia D.F."/>
            <person name="Pavoni D.P."/>
            <person name="Grisard E.C."/>
            <person name="Fantinatti-Garboggini F."/>
            <person name="Marchini F.K."/>
            <person name="Rodrigues-Luiz G.F."/>
            <person name="Wagner G."/>
            <person name="Goldman G.H."/>
            <person name="Fietto J.L."/>
            <person name="Elias M.C."/>
            <person name="Goldman M.H."/>
            <person name="Sagot M.F."/>
            <person name="Pereira M."/>
            <person name="Stoco P.H."/>
            <person name="de Mendonca-Neto R.P."/>
            <person name="Teixeira S.M."/>
            <person name="Maciel T.E."/>
            <person name="de Oliveira Mendes T.A."/>
            <person name="Urmenyi T.P."/>
            <person name="de Souza W."/>
            <person name="Schenkman S."/>
            <person name="de Vasconcelos A.T."/>
        </authorList>
    </citation>
    <scope>NUCLEOTIDE SEQUENCE [LARGE SCALE GENOMIC DNA]</scope>
</reference>
<dbReference type="PROSITE" id="PS01228">
    <property type="entry name" value="COF_1"/>
    <property type="match status" value="1"/>
</dbReference>
<evidence type="ECO:0000313" key="8">
    <source>
        <dbReference type="Proteomes" id="UP000015354"/>
    </source>
</evidence>
<name>S9W9Z5_9TRYP</name>
<accession>S9W9Z5</accession>
<dbReference type="OrthoDB" id="27226at2759"/>
<dbReference type="InterPro" id="IPR006379">
    <property type="entry name" value="HAD-SF_hydro_IIB"/>
</dbReference>
<keyword evidence="4" id="KW-0460">Magnesium</keyword>
<dbReference type="PANTHER" id="PTHR47267:SF4">
    <property type="entry name" value="PYRIDOXAL PHOSPHATE PHOSPHATASE YIGL"/>
    <property type="match status" value="1"/>
</dbReference>
<evidence type="ECO:0000313" key="7">
    <source>
        <dbReference type="EMBL" id="EPY32710.1"/>
    </source>
</evidence>
<evidence type="ECO:0000256" key="4">
    <source>
        <dbReference type="ARBA" id="ARBA00022842"/>
    </source>
</evidence>
<protein>
    <submittedName>
        <fullName evidence="7">Haloacid dehalogenase-like hydrolase-like protein</fullName>
    </submittedName>
</protein>
<keyword evidence="3 7" id="KW-0378">Hydrolase</keyword>
<organism evidence="7 8">
    <name type="scientific">Strigomonas culicis</name>
    <dbReference type="NCBI Taxonomy" id="28005"/>
    <lineage>
        <taxon>Eukaryota</taxon>
        <taxon>Discoba</taxon>
        <taxon>Euglenozoa</taxon>
        <taxon>Kinetoplastea</taxon>
        <taxon>Metakinetoplastina</taxon>
        <taxon>Trypanosomatida</taxon>
        <taxon>Trypanosomatidae</taxon>
        <taxon>Strigomonadinae</taxon>
        <taxon>Strigomonas</taxon>
    </lineage>
</organism>
<evidence type="ECO:0000313" key="6">
    <source>
        <dbReference type="EMBL" id="EPY29448.1"/>
    </source>
</evidence>
<keyword evidence="8" id="KW-1185">Reference proteome</keyword>
<evidence type="ECO:0000256" key="1">
    <source>
        <dbReference type="ARBA" id="ARBA00001946"/>
    </source>
</evidence>
<evidence type="ECO:0000256" key="5">
    <source>
        <dbReference type="ARBA" id="ARBA00034778"/>
    </source>
</evidence>
<dbReference type="Proteomes" id="UP000015354">
    <property type="component" value="Unassembled WGS sequence"/>
</dbReference>
<dbReference type="Pfam" id="PF08282">
    <property type="entry name" value="Hydrolase_3"/>
    <property type="match status" value="2"/>
</dbReference>
<gene>
    <name evidence="7" type="ORF">STCU_02727</name>
    <name evidence="6" type="ORF">STCU_04551</name>
</gene>
<dbReference type="GO" id="GO:0016787">
    <property type="term" value="F:hydrolase activity"/>
    <property type="evidence" value="ECO:0007669"/>
    <property type="project" value="UniProtKB-KW"/>
</dbReference>
<keyword evidence="2" id="KW-0479">Metal-binding</keyword>
<dbReference type="InterPro" id="IPR036412">
    <property type="entry name" value="HAD-like_sf"/>
</dbReference>
<dbReference type="NCBIfam" id="TIGR01484">
    <property type="entry name" value="HAD-SF-IIB"/>
    <property type="match status" value="1"/>
</dbReference>
<proteinExistence type="inferred from homology"/>
<dbReference type="PROSITE" id="PS01229">
    <property type="entry name" value="COF_2"/>
    <property type="match status" value="1"/>
</dbReference>
<dbReference type="EMBL" id="ATMH01002727">
    <property type="protein sequence ID" value="EPY32710.1"/>
    <property type="molecule type" value="Genomic_DNA"/>
</dbReference>
<evidence type="ECO:0000256" key="3">
    <source>
        <dbReference type="ARBA" id="ARBA00022801"/>
    </source>
</evidence>